<proteinExistence type="predicted"/>
<dbReference type="PANTHER" id="PTHR38774">
    <property type="entry name" value="CYTOPLASMIC PROTEIN-RELATED"/>
    <property type="match status" value="1"/>
</dbReference>
<gene>
    <name evidence="1" type="ORF">HH1059_06990</name>
</gene>
<evidence type="ECO:0000313" key="2">
    <source>
        <dbReference type="Proteomes" id="UP000218890"/>
    </source>
</evidence>
<evidence type="ECO:0008006" key="3">
    <source>
        <dbReference type="Google" id="ProtNLM"/>
    </source>
</evidence>
<keyword evidence="2" id="KW-1185">Reference proteome</keyword>
<evidence type="ECO:0000313" key="1">
    <source>
        <dbReference type="EMBL" id="BAU57385.2"/>
    </source>
</evidence>
<reference evidence="1" key="1">
    <citation type="submission" date="2016-02" db="EMBL/GenBank/DDBJ databases">
        <title>Halorhodospira halochloris DSM-1059 complete genome, version 2.</title>
        <authorList>
            <person name="Tsukatani Y."/>
        </authorList>
    </citation>
    <scope>NUCLEOTIDE SEQUENCE</scope>
    <source>
        <strain evidence="1">DSM 1059</strain>
    </source>
</reference>
<sequence length="147" mass="16368">MMEITLPPKGSLEAPPCSFAALMELCEINYIYMRRLAPDLRTGFNSGGKVSVSRHGVELCLEVLECSRYTTTTLLTHRFQGADGNREAIPDLTVRVYHDARVAEVIEMGGGGARYASLSLAKRWAENRFLNRWLLFSLGEGHSFDLG</sequence>
<dbReference type="KEGG" id="hhk:HH1059_06990"/>
<dbReference type="EMBL" id="AP017372">
    <property type="protein sequence ID" value="BAU57385.2"/>
    <property type="molecule type" value="Genomic_DNA"/>
</dbReference>
<dbReference type="PANTHER" id="PTHR38774:SF1">
    <property type="entry name" value="CYTOPLASMIC PROTEIN"/>
    <property type="match status" value="1"/>
</dbReference>
<organism evidence="1 2">
    <name type="scientific">Halorhodospira halochloris</name>
    <name type="common">Ectothiorhodospira halochloris</name>
    <dbReference type="NCBI Taxonomy" id="1052"/>
    <lineage>
        <taxon>Bacteria</taxon>
        <taxon>Pseudomonadati</taxon>
        <taxon>Pseudomonadota</taxon>
        <taxon>Gammaproteobacteria</taxon>
        <taxon>Chromatiales</taxon>
        <taxon>Ectothiorhodospiraceae</taxon>
        <taxon>Halorhodospira</taxon>
    </lineage>
</organism>
<accession>A0A110B1J8</accession>
<dbReference type="InterPro" id="IPR009659">
    <property type="entry name" value="DUF1249"/>
</dbReference>
<dbReference type="Proteomes" id="UP000218890">
    <property type="component" value="Chromosome"/>
</dbReference>
<name>A0A110B1J8_HALHR</name>
<protein>
    <recommendedName>
        <fullName evidence="3">DUF1249 domain-containing protein</fullName>
    </recommendedName>
</protein>
<dbReference type="AlphaFoldDB" id="A0A110B1J8"/>
<dbReference type="Pfam" id="PF06853">
    <property type="entry name" value="DUF1249"/>
    <property type="match status" value="1"/>
</dbReference>